<dbReference type="SUPFAM" id="SSF46689">
    <property type="entry name" value="Homeodomain-like"/>
    <property type="match status" value="1"/>
</dbReference>
<proteinExistence type="predicted"/>
<sequence>MEQKPAHVRILDAAHELMLTVGLARATTKEIAKVAGCSEAALYKYFPSKEELFIQVLHERLPRLTPLLRSLAAEPGRRTLLENLTEIARQAALFYEQSFPIAGSLYAETQLKRRHDEAMRQMGSGPHVPIEELDAYLRAEQALGRIAAGADTFAAASLLLGACAQRAFAYDAADSRPDAAEFADRLARTLLAGIGQAPAPGIDQAPAPGSGQAPAPGIDQAPAPGSDQAPAPGSE</sequence>
<dbReference type="Pfam" id="PF00440">
    <property type="entry name" value="TetR_N"/>
    <property type="match status" value="1"/>
</dbReference>
<evidence type="ECO:0000256" key="1">
    <source>
        <dbReference type="ARBA" id="ARBA00023015"/>
    </source>
</evidence>
<dbReference type="GO" id="GO:0000976">
    <property type="term" value="F:transcription cis-regulatory region binding"/>
    <property type="evidence" value="ECO:0007669"/>
    <property type="project" value="TreeGrafter"/>
</dbReference>
<accession>A0A7X1LP25</accession>
<dbReference type="Gene3D" id="1.10.357.10">
    <property type="entry name" value="Tetracycline Repressor, domain 2"/>
    <property type="match status" value="1"/>
</dbReference>
<name>A0A7X1LP25_9ACTN</name>
<feature type="domain" description="HTH tetR-type" evidence="6">
    <location>
        <begin position="4"/>
        <end position="64"/>
    </location>
</feature>
<keyword evidence="3" id="KW-0804">Transcription</keyword>
<dbReference type="PANTHER" id="PTHR30055:SF234">
    <property type="entry name" value="HTH-TYPE TRANSCRIPTIONAL REGULATOR BETI"/>
    <property type="match status" value="1"/>
</dbReference>
<dbReference type="PANTHER" id="PTHR30055">
    <property type="entry name" value="HTH-TYPE TRANSCRIPTIONAL REGULATOR RUTR"/>
    <property type="match status" value="1"/>
</dbReference>
<feature type="region of interest" description="Disordered" evidence="5">
    <location>
        <begin position="197"/>
        <end position="235"/>
    </location>
</feature>
<evidence type="ECO:0000256" key="5">
    <source>
        <dbReference type="SAM" id="MobiDB-lite"/>
    </source>
</evidence>
<dbReference type="OrthoDB" id="3472897at2"/>
<organism evidence="7 8">
    <name type="scientific">Streptomyces mexicanus</name>
    <dbReference type="NCBI Taxonomy" id="178566"/>
    <lineage>
        <taxon>Bacteria</taxon>
        <taxon>Bacillati</taxon>
        <taxon>Actinomycetota</taxon>
        <taxon>Actinomycetes</taxon>
        <taxon>Kitasatosporales</taxon>
        <taxon>Streptomycetaceae</taxon>
        <taxon>Streptomyces</taxon>
    </lineage>
</organism>
<evidence type="ECO:0000256" key="2">
    <source>
        <dbReference type="ARBA" id="ARBA00023125"/>
    </source>
</evidence>
<evidence type="ECO:0000313" key="7">
    <source>
        <dbReference type="EMBL" id="MBC2864037.1"/>
    </source>
</evidence>
<dbReference type="RefSeq" id="WP_159668459.1">
    <property type="nucleotide sequence ID" value="NZ_JACMHY010000001.1"/>
</dbReference>
<evidence type="ECO:0000259" key="6">
    <source>
        <dbReference type="PROSITE" id="PS50977"/>
    </source>
</evidence>
<dbReference type="GO" id="GO:0003700">
    <property type="term" value="F:DNA-binding transcription factor activity"/>
    <property type="evidence" value="ECO:0007669"/>
    <property type="project" value="TreeGrafter"/>
</dbReference>
<feature type="compositionally biased region" description="Low complexity" evidence="5">
    <location>
        <begin position="204"/>
        <end position="217"/>
    </location>
</feature>
<dbReference type="InterPro" id="IPR001647">
    <property type="entry name" value="HTH_TetR"/>
</dbReference>
<gene>
    <name evidence="7" type="ORF">H1R13_03230</name>
</gene>
<dbReference type="Proteomes" id="UP000517694">
    <property type="component" value="Unassembled WGS sequence"/>
</dbReference>
<feature type="DNA-binding region" description="H-T-H motif" evidence="4">
    <location>
        <begin position="27"/>
        <end position="46"/>
    </location>
</feature>
<keyword evidence="2 4" id="KW-0238">DNA-binding</keyword>
<evidence type="ECO:0000313" key="8">
    <source>
        <dbReference type="Proteomes" id="UP000517694"/>
    </source>
</evidence>
<dbReference type="AlphaFoldDB" id="A0A7X1LP25"/>
<dbReference type="InterPro" id="IPR036271">
    <property type="entry name" value="Tet_transcr_reg_TetR-rel_C_sf"/>
</dbReference>
<dbReference type="PRINTS" id="PR00455">
    <property type="entry name" value="HTHTETR"/>
</dbReference>
<comment type="caution">
    <text evidence="7">The sequence shown here is derived from an EMBL/GenBank/DDBJ whole genome shotgun (WGS) entry which is preliminary data.</text>
</comment>
<dbReference type="InterPro" id="IPR009057">
    <property type="entry name" value="Homeodomain-like_sf"/>
</dbReference>
<dbReference type="InterPro" id="IPR050109">
    <property type="entry name" value="HTH-type_TetR-like_transc_reg"/>
</dbReference>
<reference evidence="7 8" key="1">
    <citation type="submission" date="2020-08" db="EMBL/GenBank/DDBJ databases">
        <title>Whole-Genome Sequence of French Clinical Streptomyces mexicanus Strain Q0842.</title>
        <authorList>
            <person name="Boxberger M."/>
            <person name="La Scola B."/>
        </authorList>
    </citation>
    <scope>NUCLEOTIDE SEQUENCE [LARGE SCALE GENOMIC DNA]</scope>
    <source>
        <strain evidence="7 8">Marseille-Q0842</strain>
    </source>
</reference>
<evidence type="ECO:0000256" key="4">
    <source>
        <dbReference type="PROSITE-ProRule" id="PRU00335"/>
    </source>
</evidence>
<keyword evidence="1" id="KW-0805">Transcription regulation</keyword>
<dbReference type="SUPFAM" id="SSF48498">
    <property type="entry name" value="Tetracyclin repressor-like, C-terminal domain"/>
    <property type="match status" value="1"/>
</dbReference>
<keyword evidence="8" id="KW-1185">Reference proteome</keyword>
<dbReference type="PROSITE" id="PS50977">
    <property type="entry name" value="HTH_TETR_2"/>
    <property type="match status" value="1"/>
</dbReference>
<protein>
    <submittedName>
        <fullName evidence="7">TetR family transcriptional regulator</fullName>
    </submittedName>
</protein>
<dbReference type="EMBL" id="JACMHY010000001">
    <property type="protein sequence ID" value="MBC2864037.1"/>
    <property type="molecule type" value="Genomic_DNA"/>
</dbReference>
<evidence type="ECO:0000256" key="3">
    <source>
        <dbReference type="ARBA" id="ARBA00023163"/>
    </source>
</evidence>